<protein>
    <submittedName>
        <fullName evidence="2">Uncharacterized protein</fullName>
    </submittedName>
</protein>
<organism evidence="2 3">
    <name type="scientific">Jeotgalibacillus malaysiensis</name>
    <dbReference type="NCBI Taxonomy" id="1508404"/>
    <lineage>
        <taxon>Bacteria</taxon>
        <taxon>Bacillati</taxon>
        <taxon>Bacillota</taxon>
        <taxon>Bacilli</taxon>
        <taxon>Bacillales</taxon>
        <taxon>Caryophanaceae</taxon>
        <taxon>Jeotgalibacillus</taxon>
    </lineage>
</organism>
<dbReference type="HOGENOM" id="CLU_1576404_0_0_9"/>
<name>A0A0B5AUL0_9BACL</name>
<accession>A0A0B5AUL0</accession>
<evidence type="ECO:0000313" key="2">
    <source>
        <dbReference type="EMBL" id="AJD93741.1"/>
    </source>
</evidence>
<dbReference type="KEGG" id="jeo:JMA_44240"/>
<keyword evidence="3" id="KW-1185">Reference proteome</keyword>
<sequence>MTSAECLYMYVNDLASTKETAYFEYEGIFEEEAGSIILKTNFTLYYKSKKLFVAGREEVEKIQPEEVGGWLIEKTINSNNSDIFRLRWYEEELKKLFFQKRLKDERLLRNSSSPHYSKSLEKSAQKELKVILKQIDEQQRRVNELKRYSAYVQAVFHLRNQYAKEKEAS</sequence>
<reference evidence="2 3" key="1">
    <citation type="submission" date="2014-08" db="EMBL/GenBank/DDBJ databases">
        <title>Complete genome of a marine bacteria Jeotgalibacillus malaysiensis.</title>
        <authorList>
            <person name="Yaakop A.S."/>
            <person name="Chan K.-G."/>
            <person name="Goh K.M."/>
        </authorList>
    </citation>
    <scope>NUCLEOTIDE SEQUENCE [LARGE SCALE GENOMIC DNA]</scope>
    <source>
        <strain evidence="2 3">D5</strain>
        <plasmid evidence="3">Plasmid</plasmid>
    </source>
</reference>
<feature type="coiled-coil region" evidence="1">
    <location>
        <begin position="121"/>
        <end position="148"/>
    </location>
</feature>
<gene>
    <name evidence="2" type="ORF">JMA_44240</name>
</gene>
<proteinExistence type="predicted"/>
<evidence type="ECO:0000256" key="1">
    <source>
        <dbReference type="SAM" id="Coils"/>
    </source>
</evidence>
<evidence type="ECO:0000313" key="3">
    <source>
        <dbReference type="Proteomes" id="UP000031449"/>
    </source>
</evidence>
<keyword evidence="2" id="KW-0614">Plasmid</keyword>
<dbReference type="BioCyc" id="JESP1508404:G14D9-13747-MONOMER"/>
<geneLocation type="plasmid" evidence="3"/>
<dbReference type="EMBL" id="CP009417">
    <property type="protein sequence ID" value="AJD93741.1"/>
    <property type="molecule type" value="Genomic_DNA"/>
</dbReference>
<dbReference type="AlphaFoldDB" id="A0A0B5AUL0"/>
<keyword evidence="1" id="KW-0175">Coiled coil</keyword>
<dbReference type="Proteomes" id="UP000031449">
    <property type="component" value="Plasmid unnamed"/>
</dbReference>